<dbReference type="SMR" id="A0A4S3JNP9"/>
<evidence type="ECO:0008006" key="6">
    <source>
        <dbReference type="Google" id="ProtNLM"/>
    </source>
</evidence>
<dbReference type="RefSeq" id="XP_033428627.1">
    <property type="nucleotide sequence ID" value="XM_033569821.1"/>
</dbReference>
<dbReference type="STRING" id="1220188.A0A4S3JNP9"/>
<evidence type="ECO:0000256" key="1">
    <source>
        <dbReference type="SAM" id="SignalP"/>
    </source>
</evidence>
<dbReference type="PANTHER" id="PTHR36182">
    <property type="entry name" value="PROTEIN, PUTATIVE (AFU_ORTHOLOGUE AFUA_6G10930)-RELATED"/>
    <property type="match status" value="1"/>
</dbReference>
<feature type="chain" id="PRO_5036358508" description="Chitin-binding type-4 domain-containing protein" evidence="1">
    <location>
        <begin position="19"/>
        <end position="218"/>
    </location>
</feature>
<dbReference type="Gene3D" id="2.70.50.70">
    <property type="match status" value="1"/>
</dbReference>
<accession>A0A4S3JNP9</accession>
<reference evidence="3 4" key="1">
    <citation type="submission" date="2019-03" db="EMBL/GenBank/DDBJ databases">
        <title>The genome sequence of a newly discovered highly antifungal drug resistant Aspergillus species, Aspergillus tanneri NIH 1004.</title>
        <authorList>
            <person name="Mounaud S."/>
            <person name="Singh I."/>
            <person name="Joardar V."/>
            <person name="Pakala S."/>
            <person name="Pakala S."/>
            <person name="Venepally P."/>
            <person name="Hoover J."/>
            <person name="Nierman W."/>
            <person name="Chung J."/>
            <person name="Losada L."/>
        </authorList>
    </citation>
    <scope>NUCLEOTIDE SEQUENCE [LARGE SCALE GENOMIC DNA]</scope>
    <source>
        <strain evidence="3 4">NIH1004</strain>
    </source>
</reference>
<dbReference type="GeneID" id="54327869"/>
<dbReference type="OrthoDB" id="2342176at2759"/>
<gene>
    <name evidence="2" type="ORF">ATNIH1004_005167</name>
    <name evidence="3" type="ORF">EYZ11_005544</name>
</gene>
<evidence type="ECO:0000313" key="5">
    <source>
        <dbReference type="Proteomes" id="UP000324241"/>
    </source>
</evidence>
<dbReference type="EMBL" id="SOSA01000179">
    <property type="protein sequence ID" value="THC94991.1"/>
    <property type="molecule type" value="Genomic_DNA"/>
</dbReference>
<dbReference type="Proteomes" id="UP000324241">
    <property type="component" value="Unassembled WGS sequence"/>
</dbReference>
<keyword evidence="1" id="KW-0732">Signal</keyword>
<feature type="signal peptide" evidence="1">
    <location>
        <begin position="1"/>
        <end position="18"/>
    </location>
</feature>
<dbReference type="Proteomes" id="UP000308092">
    <property type="component" value="Unassembled WGS sequence"/>
</dbReference>
<dbReference type="PANTHER" id="PTHR36182:SF1">
    <property type="entry name" value="PROTEIN, PUTATIVE (AFU_ORTHOLOGUE AFUA_6G10930)-RELATED"/>
    <property type="match status" value="1"/>
</dbReference>
<dbReference type="AlphaFoldDB" id="A0A4S3JNP9"/>
<keyword evidence="4" id="KW-1185">Reference proteome</keyword>
<reference evidence="2 5" key="2">
    <citation type="submission" date="2019-08" db="EMBL/GenBank/DDBJ databases">
        <title>The genome sequence of a newly discovered highly antifungal drug resistant Aspergillus species, Aspergillus tanneri NIH 1004.</title>
        <authorList>
            <person name="Mounaud S."/>
            <person name="Singh I."/>
            <person name="Joardar V."/>
            <person name="Pakala S."/>
            <person name="Pakala S."/>
            <person name="Venepally P."/>
            <person name="Chung J.K."/>
            <person name="Losada L."/>
            <person name="Nierman W.C."/>
        </authorList>
    </citation>
    <scope>NUCLEOTIDE SEQUENCE [LARGE SCALE GENOMIC DNA]</scope>
    <source>
        <strain evidence="2 5">NIH1004</strain>
    </source>
</reference>
<sequence>MILNSVFGVLLTSGFAAAHMQLSWPYPLRSPLDPNADPSMIDYSMTNPLNQDGSNFPCKGYHKNTPWRTTAEWAAGQTYNITLAGSATHGGGSCQLSLSYDNGSTFKVIQSMMGGCPLTSEYNFKLPSDVASGKALFAWTWFNLIGNREMYMNCADIEITGGSGSSASFDAAYPEIFVANVNNGCQTVEGKQTVFAEPGQQVIYGAGVTEGDPPFPKC</sequence>
<dbReference type="VEuPathDB" id="FungiDB:EYZ11_005544"/>
<name>A0A4S3JNP9_9EURO</name>
<proteinExistence type="predicted"/>
<protein>
    <recommendedName>
        <fullName evidence="6">Chitin-binding type-4 domain-containing protein</fullName>
    </recommendedName>
</protein>
<dbReference type="EMBL" id="QUQM01000003">
    <property type="protein sequence ID" value="KAA8649266.1"/>
    <property type="molecule type" value="Genomic_DNA"/>
</dbReference>
<organism evidence="3 4">
    <name type="scientific">Aspergillus tanneri</name>
    <dbReference type="NCBI Taxonomy" id="1220188"/>
    <lineage>
        <taxon>Eukaryota</taxon>
        <taxon>Fungi</taxon>
        <taxon>Dikarya</taxon>
        <taxon>Ascomycota</taxon>
        <taxon>Pezizomycotina</taxon>
        <taxon>Eurotiomycetes</taxon>
        <taxon>Eurotiomycetidae</taxon>
        <taxon>Eurotiales</taxon>
        <taxon>Aspergillaceae</taxon>
        <taxon>Aspergillus</taxon>
        <taxon>Aspergillus subgen. Circumdati</taxon>
    </lineage>
</organism>
<evidence type="ECO:0000313" key="4">
    <source>
        <dbReference type="Proteomes" id="UP000308092"/>
    </source>
</evidence>
<comment type="caution">
    <text evidence="3">The sequence shown here is derived from an EMBL/GenBank/DDBJ whole genome shotgun (WGS) entry which is preliminary data.</text>
</comment>
<evidence type="ECO:0000313" key="3">
    <source>
        <dbReference type="EMBL" id="THC94991.1"/>
    </source>
</evidence>
<evidence type="ECO:0000313" key="2">
    <source>
        <dbReference type="EMBL" id="KAA8649266.1"/>
    </source>
</evidence>